<dbReference type="PANTHER" id="PTHR43581:SF2">
    <property type="entry name" value="EXCINUCLEASE ATPASE SUBUNIT"/>
    <property type="match status" value="1"/>
</dbReference>
<dbReference type="InterPro" id="IPR027417">
    <property type="entry name" value="P-loop_NTPase"/>
</dbReference>
<protein>
    <recommendedName>
        <fullName evidence="1">AAA+ ATPase domain-containing protein</fullName>
    </recommendedName>
</protein>
<dbReference type="Pfam" id="PF13304">
    <property type="entry name" value="AAA_21"/>
    <property type="match status" value="1"/>
</dbReference>
<dbReference type="GO" id="GO:0005524">
    <property type="term" value="F:ATP binding"/>
    <property type="evidence" value="ECO:0007669"/>
    <property type="project" value="InterPro"/>
</dbReference>
<dbReference type="InterPro" id="IPR051396">
    <property type="entry name" value="Bact_Antivir_Def_Nuclease"/>
</dbReference>
<dbReference type="RefSeq" id="WP_156723723.1">
    <property type="nucleotide sequence ID" value="NZ_CACRSX010000037.1"/>
</dbReference>
<dbReference type="EMBL" id="CACRSX010000037">
    <property type="protein sequence ID" value="VYT15695.1"/>
    <property type="molecule type" value="Genomic_DNA"/>
</dbReference>
<dbReference type="InterPro" id="IPR003593">
    <property type="entry name" value="AAA+_ATPase"/>
</dbReference>
<feature type="domain" description="AAA+ ATPase" evidence="1">
    <location>
        <begin position="27"/>
        <end position="326"/>
    </location>
</feature>
<dbReference type="AlphaFoldDB" id="A0A6N2UBR9"/>
<sequence>MIEYIKFEDSERIGNLELDFRNENKKACNTIVFAGENGSGKTLILKTIKDFQEGSYLGEWSPLKEIKYLDKNENVHVILRDEEALYPRPEDGMSERDFNLERAELCIEKPYDIRAQKVLFSEARSGFESRLKRYEFQDSHVENIYEKEGANYSEVVRALIDMEEEDNREYIKYMKLNPQFEHTYEEYMRKNSRIERFKRAYSSMFEDLSYIGIDPKEDENTVYFMRGKQQIDINDLSSGEQQIVFRGTDLLYHAENASTIIIDEPELSLHPKWQEKILSFYRNLFTNEDGKQIAQLMIATHSQYIVQSAMNKANRDDVKIILLKKSDSGIEATTVDNVLLGSYSSVEINYLAFGVEKREYHIQLFGALHNTLCNMKGSNVNNKIASIDQYIKGRKEYNSEKHEREDTSYNHYYTLPVFIRNAIDHPDSERIVEDADLDISISLLRNIYKHVIEEKRMG</sequence>
<proteinExistence type="predicted"/>
<gene>
    <name evidence="2" type="ORF">AHLFYP4_01834</name>
</gene>
<dbReference type="SUPFAM" id="SSF52540">
    <property type="entry name" value="P-loop containing nucleoside triphosphate hydrolases"/>
    <property type="match status" value="1"/>
</dbReference>
<dbReference type="GO" id="GO:0016887">
    <property type="term" value="F:ATP hydrolysis activity"/>
    <property type="evidence" value="ECO:0007669"/>
    <property type="project" value="InterPro"/>
</dbReference>
<dbReference type="InterPro" id="IPR003959">
    <property type="entry name" value="ATPase_AAA_core"/>
</dbReference>
<accession>A0A6N2UBR9</accession>
<dbReference type="SMART" id="SM00382">
    <property type="entry name" value="AAA"/>
    <property type="match status" value="1"/>
</dbReference>
<organism evidence="2">
    <name type="scientific">Anaerostipes hadrus</name>
    <dbReference type="NCBI Taxonomy" id="649756"/>
    <lineage>
        <taxon>Bacteria</taxon>
        <taxon>Bacillati</taxon>
        <taxon>Bacillota</taxon>
        <taxon>Clostridia</taxon>
        <taxon>Lachnospirales</taxon>
        <taxon>Lachnospiraceae</taxon>
        <taxon>Anaerostipes</taxon>
    </lineage>
</organism>
<dbReference type="Gene3D" id="3.40.50.300">
    <property type="entry name" value="P-loop containing nucleotide triphosphate hydrolases"/>
    <property type="match status" value="1"/>
</dbReference>
<evidence type="ECO:0000259" key="1">
    <source>
        <dbReference type="SMART" id="SM00382"/>
    </source>
</evidence>
<evidence type="ECO:0000313" key="2">
    <source>
        <dbReference type="EMBL" id="VYT15695.1"/>
    </source>
</evidence>
<dbReference type="PANTHER" id="PTHR43581">
    <property type="entry name" value="ATP/GTP PHOSPHATASE"/>
    <property type="match status" value="1"/>
</dbReference>
<name>A0A6N2UBR9_ANAHA</name>
<reference evidence="2" key="1">
    <citation type="submission" date="2019-11" db="EMBL/GenBank/DDBJ databases">
        <authorList>
            <person name="Feng L."/>
        </authorList>
    </citation>
    <scope>NUCLEOTIDE SEQUENCE</scope>
    <source>
        <strain evidence="2">AhadrusLFYP4</strain>
    </source>
</reference>